<gene>
    <name evidence="1" type="ORF">Tci_650455</name>
</gene>
<keyword evidence="1" id="KW-0347">Helicase</keyword>
<keyword evidence="1" id="KW-0547">Nucleotide-binding</keyword>
<protein>
    <submittedName>
        <fullName evidence="1">Regulator of telomere elongation helicase 1 isoform X2</fullName>
    </submittedName>
</protein>
<dbReference type="EMBL" id="BKCJ010487393">
    <property type="protein sequence ID" value="GFA78483.1"/>
    <property type="molecule type" value="Genomic_DNA"/>
</dbReference>
<dbReference type="AlphaFoldDB" id="A0A699KB12"/>
<dbReference type="GO" id="GO:0004386">
    <property type="term" value="F:helicase activity"/>
    <property type="evidence" value="ECO:0007669"/>
    <property type="project" value="UniProtKB-KW"/>
</dbReference>
<keyword evidence="1" id="KW-0067">ATP-binding</keyword>
<organism evidence="1">
    <name type="scientific">Tanacetum cinerariifolium</name>
    <name type="common">Dalmatian daisy</name>
    <name type="synonym">Chrysanthemum cinerariifolium</name>
    <dbReference type="NCBI Taxonomy" id="118510"/>
    <lineage>
        <taxon>Eukaryota</taxon>
        <taxon>Viridiplantae</taxon>
        <taxon>Streptophyta</taxon>
        <taxon>Embryophyta</taxon>
        <taxon>Tracheophyta</taxon>
        <taxon>Spermatophyta</taxon>
        <taxon>Magnoliopsida</taxon>
        <taxon>eudicotyledons</taxon>
        <taxon>Gunneridae</taxon>
        <taxon>Pentapetalae</taxon>
        <taxon>asterids</taxon>
        <taxon>campanulids</taxon>
        <taxon>Asterales</taxon>
        <taxon>Asteraceae</taxon>
        <taxon>Asteroideae</taxon>
        <taxon>Anthemideae</taxon>
        <taxon>Anthemidinae</taxon>
        <taxon>Tanacetum</taxon>
    </lineage>
</organism>
<reference evidence="1" key="1">
    <citation type="journal article" date="2019" name="Sci. Rep.">
        <title>Draft genome of Tanacetum cinerariifolium, the natural source of mosquito coil.</title>
        <authorList>
            <person name="Yamashiro T."/>
            <person name="Shiraishi A."/>
            <person name="Satake H."/>
            <person name="Nakayama K."/>
        </authorList>
    </citation>
    <scope>NUCLEOTIDE SEQUENCE</scope>
</reference>
<proteinExistence type="predicted"/>
<accession>A0A699KB12</accession>
<sequence>MLLNTIDDATILLEEDVTATISQKTKGTGCRLESIADILRIIFKESRNLDAKYYREMFVDELFKTNKLKEVQYVILDDCYSDLKSDDSEKDIIPLSLDESSKGAYVGLGKGTNDRIKRKTTYEWFIVSFLC</sequence>
<comment type="caution">
    <text evidence="1">The sequence shown here is derived from an EMBL/GenBank/DDBJ whole genome shotgun (WGS) entry which is preliminary data.</text>
</comment>
<keyword evidence="1" id="KW-0378">Hydrolase</keyword>
<name>A0A699KB12_TANCI</name>
<evidence type="ECO:0000313" key="1">
    <source>
        <dbReference type="EMBL" id="GFA78483.1"/>
    </source>
</evidence>